<proteinExistence type="predicted"/>
<protein>
    <submittedName>
        <fullName evidence="1">Uncharacterized protein</fullName>
    </submittedName>
</protein>
<evidence type="ECO:0000313" key="2">
    <source>
        <dbReference type="Proteomes" id="UP001151699"/>
    </source>
</evidence>
<sequence length="43" mass="4942">MAIMPHDSVIFCGTGVCYQKKQNRVIMVESLRLKKCATEPRKM</sequence>
<accession>A0A9Q0N4M7</accession>
<keyword evidence="2" id="KW-1185">Reference proteome</keyword>
<dbReference type="AlphaFoldDB" id="A0A9Q0N4M7"/>
<evidence type="ECO:0000313" key="1">
    <source>
        <dbReference type="EMBL" id="KAJ6643016.1"/>
    </source>
</evidence>
<dbReference type="Proteomes" id="UP001151699">
    <property type="component" value="Chromosome B"/>
</dbReference>
<reference evidence="1" key="1">
    <citation type="submission" date="2022-07" db="EMBL/GenBank/DDBJ databases">
        <authorList>
            <person name="Trinca V."/>
            <person name="Uliana J.V.C."/>
            <person name="Torres T.T."/>
            <person name="Ward R.J."/>
            <person name="Monesi N."/>
        </authorList>
    </citation>
    <scope>NUCLEOTIDE SEQUENCE</scope>
    <source>
        <strain evidence="1">HSMRA1968</strain>
        <tissue evidence="1">Whole embryos</tissue>
    </source>
</reference>
<dbReference type="EMBL" id="WJQU01000002">
    <property type="protein sequence ID" value="KAJ6643016.1"/>
    <property type="molecule type" value="Genomic_DNA"/>
</dbReference>
<gene>
    <name evidence="1" type="ORF">Bhyg_07972</name>
</gene>
<organism evidence="1 2">
    <name type="scientific">Pseudolycoriella hygida</name>
    <dbReference type="NCBI Taxonomy" id="35572"/>
    <lineage>
        <taxon>Eukaryota</taxon>
        <taxon>Metazoa</taxon>
        <taxon>Ecdysozoa</taxon>
        <taxon>Arthropoda</taxon>
        <taxon>Hexapoda</taxon>
        <taxon>Insecta</taxon>
        <taxon>Pterygota</taxon>
        <taxon>Neoptera</taxon>
        <taxon>Endopterygota</taxon>
        <taxon>Diptera</taxon>
        <taxon>Nematocera</taxon>
        <taxon>Sciaroidea</taxon>
        <taxon>Sciaridae</taxon>
        <taxon>Pseudolycoriella</taxon>
    </lineage>
</organism>
<name>A0A9Q0N4M7_9DIPT</name>
<comment type="caution">
    <text evidence="1">The sequence shown here is derived from an EMBL/GenBank/DDBJ whole genome shotgun (WGS) entry which is preliminary data.</text>
</comment>